<keyword evidence="3" id="KW-1185">Reference proteome</keyword>
<evidence type="ECO:0000259" key="1">
    <source>
        <dbReference type="Pfam" id="PF23672"/>
    </source>
</evidence>
<dbReference type="Proteomes" id="UP001217089">
    <property type="component" value="Unassembled WGS sequence"/>
</dbReference>
<evidence type="ECO:0000313" key="2">
    <source>
        <dbReference type="EMBL" id="KAJ8314460.1"/>
    </source>
</evidence>
<name>A0ABQ9FFL4_TEGGR</name>
<organism evidence="2 3">
    <name type="scientific">Tegillarca granosa</name>
    <name type="common">Malaysian cockle</name>
    <name type="synonym">Anadara granosa</name>
    <dbReference type="NCBI Taxonomy" id="220873"/>
    <lineage>
        <taxon>Eukaryota</taxon>
        <taxon>Metazoa</taxon>
        <taxon>Spiralia</taxon>
        <taxon>Lophotrochozoa</taxon>
        <taxon>Mollusca</taxon>
        <taxon>Bivalvia</taxon>
        <taxon>Autobranchia</taxon>
        <taxon>Pteriomorphia</taxon>
        <taxon>Arcoida</taxon>
        <taxon>Arcoidea</taxon>
        <taxon>Arcidae</taxon>
        <taxon>Tegillarca</taxon>
    </lineage>
</organism>
<accession>A0ABQ9FFL4</accession>
<reference evidence="2 3" key="1">
    <citation type="submission" date="2022-12" db="EMBL/GenBank/DDBJ databases">
        <title>Chromosome-level genome of Tegillarca granosa.</title>
        <authorList>
            <person name="Kim J."/>
        </authorList>
    </citation>
    <scope>NUCLEOTIDE SEQUENCE [LARGE SCALE GENOMIC DNA]</scope>
    <source>
        <strain evidence="2">Teg-2019</strain>
        <tissue evidence="2">Adductor muscle</tissue>
    </source>
</reference>
<proteinExistence type="predicted"/>
<protein>
    <recommendedName>
        <fullName evidence="1">DUF7153 domain-containing protein</fullName>
    </recommendedName>
</protein>
<sequence length="237" mass="27586">MSVKASFSVQAKFQFYKDEESFVVGWRDTARSNVNHKTFLEGILLKSVDSPYPYVDYSVFYGGVKDIQGLTFQHVDNNHVNNVLRVQNHRYSTDIPPSRITEQGCYDEIECILRDNVKQLPRAPVSKDSVYFLSAFYSPEQTSSLEKLWKIWSGANFILWKCPSELNLRRITFLKTTTNTDVFTYLILCECEEGLNVINYAKEFLDRLKMRQCGLVGLYKVERYYIQPKERMSLSSS</sequence>
<feature type="domain" description="DUF7153" evidence="1">
    <location>
        <begin position="39"/>
        <end position="221"/>
    </location>
</feature>
<evidence type="ECO:0000313" key="3">
    <source>
        <dbReference type="Proteomes" id="UP001217089"/>
    </source>
</evidence>
<dbReference type="Pfam" id="PF23672">
    <property type="entry name" value="DUF7153"/>
    <property type="match status" value="1"/>
</dbReference>
<dbReference type="InterPro" id="IPR055577">
    <property type="entry name" value="DUF7153"/>
</dbReference>
<comment type="caution">
    <text evidence="2">The sequence shown here is derived from an EMBL/GenBank/DDBJ whole genome shotgun (WGS) entry which is preliminary data.</text>
</comment>
<dbReference type="PANTHER" id="PTHR22198:SF1">
    <property type="entry name" value="FERM DOMAIN-CONTAINING PROTEIN"/>
    <property type="match status" value="1"/>
</dbReference>
<gene>
    <name evidence="2" type="ORF">KUTeg_006610</name>
</gene>
<dbReference type="EMBL" id="JARBDR010000337">
    <property type="protein sequence ID" value="KAJ8314460.1"/>
    <property type="molecule type" value="Genomic_DNA"/>
</dbReference>
<dbReference type="PANTHER" id="PTHR22198">
    <property type="entry name" value="FERM DOMAIN-CONTAINING PROTEIN"/>
    <property type="match status" value="1"/>
</dbReference>